<dbReference type="InterPro" id="IPR027417">
    <property type="entry name" value="P-loop_NTPase"/>
</dbReference>
<proteinExistence type="predicted"/>
<reference evidence="2" key="1">
    <citation type="journal article" date="2019" name="Int. J. Syst. Evol. Microbiol.">
        <title>The Global Catalogue of Microorganisms (GCM) 10K type strain sequencing project: providing services to taxonomists for standard genome sequencing and annotation.</title>
        <authorList>
            <consortium name="The Broad Institute Genomics Platform"/>
            <consortium name="The Broad Institute Genome Sequencing Center for Infectious Disease"/>
            <person name="Wu L."/>
            <person name="Ma J."/>
        </authorList>
    </citation>
    <scope>NUCLEOTIDE SEQUENCE [LARGE SCALE GENOMIC DNA]</scope>
    <source>
        <strain evidence="2">CCM 8725</strain>
    </source>
</reference>
<evidence type="ECO:0000313" key="2">
    <source>
        <dbReference type="Proteomes" id="UP001597448"/>
    </source>
</evidence>
<gene>
    <name evidence="1" type="ORF">ACFSX3_29855</name>
</gene>
<evidence type="ECO:0000313" key="1">
    <source>
        <dbReference type="EMBL" id="MFD2414083.1"/>
    </source>
</evidence>
<dbReference type="Proteomes" id="UP001597448">
    <property type="component" value="Unassembled WGS sequence"/>
</dbReference>
<dbReference type="SUPFAM" id="SSF52540">
    <property type="entry name" value="P-loop containing nucleoside triphosphate hydrolases"/>
    <property type="match status" value="1"/>
</dbReference>
<dbReference type="Gene3D" id="3.40.50.300">
    <property type="entry name" value="P-loop containing nucleotide triphosphate hydrolases"/>
    <property type="match status" value="1"/>
</dbReference>
<sequence>MTLSSKQLEIKKEIINGMENPKISIVHLHGPLGGGKTEIIKSYLKEIRDKYENWAAFYIEGKRGLNDPYSTITLAEEVNNPYFEHNNIGFNFGFKIFVFINIGISNSFKKKEIFDSKINFFAKKIAHLAEENILIIADSYHFWDKSSQSFLEALRYSQKNLKNKKVKIVVVTDDEEKQSSYLNSKMMFTEGLNIYLELPKSDEIGDLLKKLGYKLSLSGHDLETIMSLSGANIDFIKIVVEGLYLNKSTNLSSDQANLDLKILLEYRLDLLGDKKLDYSDILKASSIITGDFGINEIGFLCKGKSNIDEILTNCCENLFLKKGKQYVFSNSFIQNFFYMKLHGTHSRFHLQYYNFLKENKPEDYLTRAVHLSLGDVEGIHVQEIVGLFILAYCRNIFVASQPGECDYIKKTLEKTIKNSDNYNMQVYLSTFNNMIEACQAYLEEDYSNAYEKLKVISDTGSLLLKSEVARMELLVSLMLDMNTERIKSHVYRLEFLLNELELNEKEEWAICSFALFSTYSNKLGHFDKTEQTALKLLAFISNNQNNKFFEYLGKTIQRKAFLYKSPAMSKVAMEDAVNYFEQSSDYLQYYFSLCNYAGILMVLGKFDMAIAHLDGCLSLINDHKYINYPSKEKVYNNLYLTEFLSQMRREDFEIKNPIVDETIAKLKTQISNKPSEKDAIIMLNLANIFLLKQDFKNCYKVVDDLKKNILIANEDAFYEYYIKNIYLVVEILNKNWETSKQYLVDLKQSVPEFHKKIKQQITNRIFALENLINKKLDLDPVALDQWIYEQSSPKEAACNFYCRLFLFSDLQFSSL</sequence>
<keyword evidence="2" id="KW-1185">Reference proteome</keyword>
<comment type="caution">
    <text evidence="1">The sequence shown here is derived from an EMBL/GenBank/DDBJ whole genome shotgun (WGS) entry which is preliminary data.</text>
</comment>
<dbReference type="EMBL" id="JBHUKY010000079">
    <property type="protein sequence ID" value="MFD2414083.1"/>
    <property type="molecule type" value="Genomic_DNA"/>
</dbReference>
<organism evidence="1 2">
    <name type="scientific">Paenibacillus rhizoplanae</name>
    <dbReference type="NCBI Taxonomy" id="1917181"/>
    <lineage>
        <taxon>Bacteria</taxon>
        <taxon>Bacillati</taxon>
        <taxon>Bacillota</taxon>
        <taxon>Bacilli</taxon>
        <taxon>Bacillales</taxon>
        <taxon>Paenibacillaceae</taxon>
        <taxon>Paenibacillus</taxon>
    </lineage>
</organism>
<protein>
    <submittedName>
        <fullName evidence="1">Uncharacterized protein</fullName>
    </submittedName>
</protein>
<name>A0ABW5FGE3_9BACL</name>
<dbReference type="RefSeq" id="WP_209994157.1">
    <property type="nucleotide sequence ID" value="NZ_JBHUKY010000079.1"/>
</dbReference>
<accession>A0ABW5FGE3</accession>